<comment type="similarity">
    <text evidence="1">Belongs to the peptidase S1C family.</text>
</comment>
<dbReference type="InterPro" id="IPR036034">
    <property type="entry name" value="PDZ_sf"/>
</dbReference>
<dbReference type="Gene3D" id="2.40.10.10">
    <property type="entry name" value="Trypsin-like serine proteases"/>
    <property type="match status" value="2"/>
</dbReference>
<evidence type="ECO:0000259" key="6">
    <source>
        <dbReference type="PROSITE" id="PS50106"/>
    </source>
</evidence>
<evidence type="ECO:0000256" key="4">
    <source>
        <dbReference type="ARBA" id="ARBA00022825"/>
    </source>
</evidence>
<evidence type="ECO:0000313" key="7">
    <source>
        <dbReference type="EMBL" id="KPH77618.1"/>
    </source>
</evidence>
<dbReference type="InterPro" id="IPR051201">
    <property type="entry name" value="Chloro_Bact_Ser_Proteases"/>
</dbReference>
<evidence type="ECO:0000256" key="2">
    <source>
        <dbReference type="ARBA" id="ARBA00022670"/>
    </source>
</evidence>
<feature type="compositionally biased region" description="Basic and acidic residues" evidence="5">
    <location>
        <begin position="1"/>
        <end position="10"/>
    </location>
</feature>
<keyword evidence="8" id="KW-1185">Reference proteome</keyword>
<dbReference type="Pfam" id="PF13365">
    <property type="entry name" value="Trypsin_2"/>
    <property type="match status" value="1"/>
</dbReference>
<dbReference type="CDD" id="cd06781">
    <property type="entry name" value="cpPDZ_BsHtra-like"/>
    <property type="match status" value="1"/>
</dbReference>
<proteinExistence type="inferred from homology"/>
<feature type="compositionally biased region" description="Basic residues" evidence="5">
    <location>
        <begin position="57"/>
        <end position="66"/>
    </location>
</feature>
<dbReference type="PANTHER" id="PTHR43343:SF3">
    <property type="entry name" value="PROTEASE DO-LIKE 8, CHLOROPLASTIC"/>
    <property type="match status" value="1"/>
</dbReference>
<evidence type="ECO:0000256" key="1">
    <source>
        <dbReference type="ARBA" id="ARBA00010541"/>
    </source>
</evidence>
<dbReference type="RefSeq" id="WP_060667832.1">
    <property type="nucleotide sequence ID" value="NZ_LGTK01000006.1"/>
</dbReference>
<sequence>MSDNDHRYSQDPDFNNQENEENSMDTPENNEVIEERNHVNPPPQPSSDDSNKENSKPSKKRNTKKQGKPLLTAIFGGIVGGIISALLVTILFTSGVIDTEDTANSEQQTSEAVQVHGKPATEKLSAEDANVSSNIQEVSEAVVGVVNLQQQNIWTGSEEAGTGSGIVYKKKDGKAYVVTNQHVVDGAEQVEVVLNEDDRIPAKVLGEDDLTDLAVLEIDGKKINTVADMVSSDDLTVGETVLAIGNPLGLEFANSVTKGIISGLNRSVSVDTNSDGQPDWVTEVIQTDAAINPGNSGGALVNADGQVIGINSMKIAQSSVEGIGFAIPTSTALPIMEQLEKDGEITRPQIGISTVSLMQVPPQYRYEIKLPNEVEGGMVVANVQANSPADRAGLKQFDVITKIDGNEVTSILELRKYLYSKNVGDKVKLEYVRDGEFHKTDLKLEEMAK</sequence>
<dbReference type="InterPro" id="IPR001940">
    <property type="entry name" value="Peptidase_S1C"/>
</dbReference>
<dbReference type="PANTHER" id="PTHR43343">
    <property type="entry name" value="PEPTIDASE S12"/>
    <property type="match status" value="1"/>
</dbReference>
<dbReference type="SUPFAM" id="SSF50494">
    <property type="entry name" value="Trypsin-like serine proteases"/>
    <property type="match status" value="1"/>
</dbReference>
<dbReference type="PROSITE" id="PS50106">
    <property type="entry name" value="PDZ"/>
    <property type="match status" value="1"/>
</dbReference>
<protein>
    <recommendedName>
        <fullName evidence="6">PDZ domain-containing protein</fullName>
    </recommendedName>
</protein>
<feature type="region of interest" description="Disordered" evidence="5">
    <location>
        <begin position="1"/>
        <end position="66"/>
    </location>
</feature>
<keyword evidence="3" id="KW-0378">Hydrolase</keyword>
<dbReference type="InterPro" id="IPR043504">
    <property type="entry name" value="Peptidase_S1_PA_chymotrypsin"/>
</dbReference>
<dbReference type="SUPFAM" id="SSF50156">
    <property type="entry name" value="PDZ domain-like"/>
    <property type="match status" value="1"/>
</dbReference>
<accession>A0ABR5MMD0</accession>
<dbReference type="PRINTS" id="PR00834">
    <property type="entry name" value="PROTEASES2C"/>
</dbReference>
<keyword evidence="4" id="KW-0720">Serine protease</keyword>
<dbReference type="SMART" id="SM00228">
    <property type="entry name" value="PDZ"/>
    <property type="match status" value="1"/>
</dbReference>
<evidence type="ECO:0000256" key="3">
    <source>
        <dbReference type="ARBA" id="ARBA00022801"/>
    </source>
</evidence>
<reference evidence="7 8" key="1">
    <citation type="submission" date="2015-07" db="EMBL/GenBank/DDBJ databases">
        <title>High-quality draft genome sequence of Oceanobacillus caeni HM6, a bacillus isolated from a human feces.</title>
        <authorList>
            <person name="Kumar J."/>
            <person name="Verma M.K."/>
            <person name="Pandey R."/>
            <person name="Bhambi M."/>
            <person name="Chauhan N."/>
        </authorList>
    </citation>
    <scope>NUCLEOTIDE SEQUENCE [LARGE SCALE GENOMIC DNA]</scope>
    <source>
        <strain evidence="7 8">HM6</strain>
    </source>
</reference>
<evidence type="ECO:0000313" key="8">
    <source>
        <dbReference type="Proteomes" id="UP000037854"/>
    </source>
</evidence>
<dbReference type="InterPro" id="IPR009003">
    <property type="entry name" value="Peptidase_S1_PA"/>
</dbReference>
<evidence type="ECO:0000256" key="5">
    <source>
        <dbReference type="SAM" id="MobiDB-lite"/>
    </source>
</evidence>
<organism evidence="7 8">
    <name type="scientific">Oceanobacillus caeni</name>
    <dbReference type="NCBI Taxonomy" id="405946"/>
    <lineage>
        <taxon>Bacteria</taxon>
        <taxon>Bacillati</taxon>
        <taxon>Bacillota</taxon>
        <taxon>Bacilli</taxon>
        <taxon>Bacillales</taxon>
        <taxon>Bacillaceae</taxon>
        <taxon>Oceanobacillus</taxon>
    </lineage>
</organism>
<dbReference type="Gene3D" id="2.30.42.10">
    <property type="match status" value="1"/>
</dbReference>
<comment type="caution">
    <text evidence="7">The sequence shown here is derived from an EMBL/GenBank/DDBJ whole genome shotgun (WGS) entry which is preliminary data.</text>
</comment>
<gene>
    <name evidence="7" type="ORF">AFL42_03225</name>
</gene>
<dbReference type="InterPro" id="IPR001478">
    <property type="entry name" value="PDZ"/>
</dbReference>
<dbReference type="Pfam" id="PF13180">
    <property type="entry name" value="PDZ_2"/>
    <property type="match status" value="1"/>
</dbReference>
<feature type="domain" description="PDZ" evidence="6">
    <location>
        <begin position="354"/>
        <end position="435"/>
    </location>
</feature>
<name>A0ABR5MMD0_9BACI</name>
<dbReference type="Proteomes" id="UP000037854">
    <property type="component" value="Unassembled WGS sequence"/>
</dbReference>
<keyword evidence="2" id="KW-0645">Protease</keyword>
<dbReference type="EMBL" id="LGTK01000006">
    <property type="protein sequence ID" value="KPH77618.1"/>
    <property type="molecule type" value="Genomic_DNA"/>
</dbReference>